<gene>
    <name evidence="1" type="ORF">ADK34_17010</name>
</gene>
<evidence type="ECO:0000313" key="2">
    <source>
        <dbReference type="Proteomes" id="UP000037023"/>
    </source>
</evidence>
<reference evidence="1 2" key="1">
    <citation type="submission" date="2015-06" db="EMBL/GenBank/DDBJ databases">
        <authorList>
            <person name="Hoefler B.C."/>
            <person name="Straight P.D."/>
        </authorList>
    </citation>
    <scope>NUCLEOTIDE SEQUENCE [LARGE SCALE GENOMIC DNA]</scope>
    <source>
        <strain evidence="1 2">NRRL 3427</strain>
    </source>
</reference>
<protein>
    <submittedName>
        <fullName evidence="1">Uncharacterized protein</fullName>
    </submittedName>
</protein>
<dbReference type="Proteomes" id="UP000037023">
    <property type="component" value="Unassembled WGS sequence"/>
</dbReference>
<dbReference type="EMBL" id="LGUP01000148">
    <property type="protein sequence ID" value="KOG25917.1"/>
    <property type="molecule type" value="Genomic_DNA"/>
</dbReference>
<name>A0A0L8KIZ7_STRVR</name>
<organism evidence="1 2">
    <name type="scientific">Streptomyces viridochromogenes</name>
    <dbReference type="NCBI Taxonomy" id="1938"/>
    <lineage>
        <taxon>Bacteria</taxon>
        <taxon>Bacillati</taxon>
        <taxon>Actinomycetota</taxon>
        <taxon>Actinomycetes</taxon>
        <taxon>Kitasatosporales</taxon>
        <taxon>Streptomycetaceae</taxon>
        <taxon>Streptomyces</taxon>
    </lineage>
</organism>
<accession>A0A0L8KIZ7</accession>
<proteinExistence type="predicted"/>
<comment type="caution">
    <text evidence="1">The sequence shown here is derived from an EMBL/GenBank/DDBJ whole genome shotgun (WGS) entry which is preliminary data.</text>
</comment>
<dbReference type="PATRIC" id="fig|1938.6.peg.3677"/>
<sequence>MWIYPPGSDRQLVQLLRWREHTQNVDVLRVVLWIEEFPLALDAVRASATAVLDGLLYEMERHLRAEASRHGLDPVAEQDTVVSAIATPMAAKRGKNALPRPIRVPAGERSTAVAHLLQIFVLGEQPDVTEEEAETIEKVLGVSPGRRQRVEDADPWLTGPANALVGAADFVSLPRMAEALADATDSEWEAARSPAAALFLQLPVVARALVATYGKENFAGMGGLTTFDEEPLMGVLLVAFALGARRADWFGNVEALHDSLAPWPALVSEMEQVLDMSQSELSRNLAGHGPEMRDRTQRIIDALQDGELKLGPRPAR</sequence>
<dbReference type="AlphaFoldDB" id="A0A0L8KIZ7"/>
<evidence type="ECO:0000313" key="1">
    <source>
        <dbReference type="EMBL" id="KOG25917.1"/>
    </source>
</evidence>